<dbReference type="GO" id="GO:0042284">
    <property type="term" value="F:sphingolipid delta-4 desaturase activity"/>
    <property type="evidence" value="ECO:0007669"/>
    <property type="project" value="TreeGrafter"/>
</dbReference>
<comment type="caution">
    <text evidence="3">The sequence shown here is derived from an EMBL/GenBank/DDBJ whole genome shotgun (WGS) entry which is preliminary data.</text>
</comment>
<dbReference type="Proteomes" id="UP000436822">
    <property type="component" value="Unassembled WGS sequence"/>
</dbReference>
<sequence length="297" mass="34291">MRVGRVEWPTVGLLTLCYFVWAVGTTVFVGVHPAIGVIVTGVSITLYSSLQHEIIHGHPFENQALNEALVFPSLNPAIPYQRFRDTHLAHHKDANLTDPYDDPESNYLDPGRWEVCSPALKALLSFNNTLSGRMLIGPLIGQIFFLYDELRLLRAGSPTVLKAWYLWALGLVPLILWLGLVGQMAVWHYIAATYLALAILRIRTFLEHQAHEKSRARSVIIEDRGLLALLFLNNNFHVVHHMHPRVPWYRLPALYRSNKGRYLRVNNGYVFENYWQIMRRHFFRAKDTVPHPLWRRG</sequence>
<dbReference type="GO" id="GO:0016020">
    <property type="term" value="C:membrane"/>
    <property type="evidence" value="ECO:0007669"/>
    <property type="project" value="GOC"/>
</dbReference>
<keyword evidence="1" id="KW-0812">Transmembrane</keyword>
<evidence type="ECO:0000256" key="1">
    <source>
        <dbReference type="SAM" id="Phobius"/>
    </source>
</evidence>
<feature type="transmembrane region" description="Helical" evidence="1">
    <location>
        <begin position="12"/>
        <end position="39"/>
    </location>
</feature>
<dbReference type="AlphaFoldDB" id="A0A6N6JBR8"/>
<accession>A0A6N6JBR8</accession>
<dbReference type="PANTHER" id="PTHR12879:SF8">
    <property type="entry name" value="SPHINGOLIPID DELTA(4)-DESATURASE DES1"/>
    <property type="match status" value="1"/>
</dbReference>
<evidence type="ECO:0000313" key="3">
    <source>
        <dbReference type="EMBL" id="GFE63437.1"/>
    </source>
</evidence>
<dbReference type="InterPro" id="IPR005804">
    <property type="entry name" value="FA_desaturase_dom"/>
</dbReference>
<dbReference type="Pfam" id="PF00487">
    <property type="entry name" value="FA_desaturase"/>
    <property type="match status" value="1"/>
</dbReference>
<dbReference type="PANTHER" id="PTHR12879">
    <property type="entry name" value="SPHINGOLIPID DELTA 4 DESATURASE/C-4 HYDROXYLASE PROTEIN DES2"/>
    <property type="match status" value="1"/>
</dbReference>
<proteinExistence type="predicted"/>
<feature type="domain" description="Fatty acid desaturase" evidence="2">
    <location>
        <begin position="35"/>
        <end position="264"/>
    </location>
</feature>
<evidence type="ECO:0000313" key="4">
    <source>
        <dbReference type="Proteomes" id="UP000436822"/>
    </source>
</evidence>
<keyword evidence="1" id="KW-0472">Membrane</keyword>
<dbReference type="OrthoDB" id="784276at2"/>
<feature type="transmembrane region" description="Helical" evidence="1">
    <location>
        <begin position="186"/>
        <end position="206"/>
    </location>
</feature>
<reference evidence="3 4" key="1">
    <citation type="submission" date="2019-12" db="EMBL/GenBank/DDBJ databases">
        <title>Litoreibacter badius sp. nov., a novel bacteriochlorophyll a-containing bacterium in the genus Litoreibacter.</title>
        <authorList>
            <person name="Kanamuro M."/>
            <person name="Takabe Y."/>
            <person name="Mori K."/>
            <person name="Takaichi S."/>
            <person name="Hanada S."/>
        </authorList>
    </citation>
    <scope>NUCLEOTIDE SEQUENCE [LARGE SCALE GENOMIC DNA]</scope>
    <source>
        <strain evidence="3 4">K6</strain>
    </source>
</reference>
<feature type="transmembrane region" description="Helical" evidence="1">
    <location>
        <begin position="159"/>
        <end position="180"/>
    </location>
</feature>
<evidence type="ECO:0000259" key="2">
    <source>
        <dbReference type="Pfam" id="PF00487"/>
    </source>
</evidence>
<organism evidence="3 4">
    <name type="scientific">Litoreibacter roseus</name>
    <dbReference type="NCBI Taxonomy" id="2601869"/>
    <lineage>
        <taxon>Bacteria</taxon>
        <taxon>Pseudomonadati</taxon>
        <taxon>Pseudomonadota</taxon>
        <taxon>Alphaproteobacteria</taxon>
        <taxon>Rhodobacterales</taxon>
        <taxon>Roseobacteraceae</taxon>
        <taxon>Litoreibacter</taxon>
    </lineage>
</organism>
<dbReference type="GO" id="GO:0046513">
    <property type="term" value="P:ceramide biosynthetic process"/>
    <property type="evidence" value="ECO:0007669"/>
    <property type="project" value="TreeGrafter"/>
</dbReference>
<protein>
    <submittedName>
        <fullName evidence="3">Fatty acid desaturase</fullName>
    </submittedName>
</protein>
<dbReference type="RefSeq" id="WP_159804373.1">
    <property type="nucleotide sequence ID" value="NZ_BLJE01000001.1"/>
</dbReference>
<dbReference type="EMBL" id="BLJE01000001">
    <property type="protein sequence ID" value="GFE63437.1"/>
    <property type="molecule type" value="Genomic_DNA"/>
</dbReference>
<name>A0A6N6JBR8_9RHOB</name>
<feature type="transmembrane region" description="Helical" evidence="1">
    <location>
        <begin position="130"/>
        <end position="147"/>
    </location>
</feature>
<gene>
    <name evidence="3" type="ORF">KIN_05110</name>
</gene>
<keyword evidence="1" id="KW-1133">Transmembrane helix</keyword>
<keyword evidence="4" id="KW-1185">Reference proteome</keyword>